<evidence type="ECO:0000256" key="1">
    <source>
        <dbReference type="ARBA" id="ARBA00022737"/>
    </source>
</evidence>
<evidence type="ECO:0000313" key="6">
    <source>
        <dbReference type="RefSeq" id="XP_006816187.1"/>
    </source>
</evidence>
<accession>A0ABM0M846</accession>
<proteinExistence type="predicted"/>
<dbReference type="Gene3D" id="1.25.40.20">
    <property type="entry name" value="Ankyrin repeat-containing domain"/>
    <property type="match status" value="2"/>
</dbReference>
<feature type="region of interest" description="Disordered" evidence="4">
    <location>
        <begin position="285"/>
        <end position="314"/>
    </location>
</feature>
<feature type="compositionally biased region" description="Polar residues" evidence="4">
    <location>
        <begin position="343"/>
        <end position="353"/>
    </location>
</feature>
<dbReference type="SMART" id="SM00248">
    <property type="entry name" value="ANK"/>
    <property type="match status" value="7"/>
</dbReference>
<dbReference type="SUPFAM" id="SSF48403">
    <property type="entry name" value="Ankyrin repeat"/>
    <property type="match status" value="1"/>
</dbReference>
<dbReference type="PROSITE" id="PS50088">
    <property type="entry name" value="ANK_REPEAT"/>
    <property type="match status" value="4"/>
</dbReference>
<name>A0ABM0M846_SACKO</name>
<feature type="repeat" description="ANK" evidence="3">
    <location>
        <begin position="114"/>
        <end position="146"/>
    </location>
</feature>
<dbReference type="Proteomes" id="UP000694865">
    <property type="component" value="Unplaced"/>
</dbReference>
<keyword evidence="5" id="KW-1185">Reference proteome</keyword>
<keyword evidence="2 3" id="KW-0040">ANK repeat</keyword>
<sequence length="555" mass="62167">MNWGALFQEDNLGRSPLHWAVAEGDVPCLSELLHGCEAQDLDRKDKMGQTPVHFAVQLGYTDVVALLVQKGCSLTKRNIDGLTPLLLAACYGHCDIFKTILAKNDKYINQTAMQGRTALHFAAASGEVELCDYLLQIGIDISAVDINGHTPLFIAVTNGNVNVAKLLIKRRAKILNATDKLGRSCLHYAAEGGNIQLTSLLVAVVTMLKLSNKSKAAQSWMDLKDDTGSTALYLAALKNHRPVCRLLLDFSATTDKRGEILLFNMVLTVNDENRLSMSDEWKCDEEKLEQQQQQQQQDSYLTSENKDKQGLKTDKRDTFLQRTLKAFDRSFYVYLPESVKPKLTTNKRPSTSPAVLPSATKTSKLDQGKESKIPGVVLPLRKTNQTTLHLSRYCREEADKATYSASHDRANLKKNIYLPEIQPFWLAQPRPRTVPSTLTLNNLSTSLSPRLHAMVPENRSYNLGSPRRAVSHTLKYSKHQTMSTYNTPKRAPSSWIQRAYRSQNKSTTKQQSIVGRLGRVTPTDSMERRTCTPSIVLPRMANLVGIHEELQNNFL</sequence>
<feature type="region of interest" description="Disordered" evidence="4">
    <location>
        <begin position="342"/>
        <end position="368"/>
    </location>
</feature>
<dbReference type="PANTHER" id="PTHR24161">
    <property type="entry name" value="ANK_REP_REGION DOMAIN-CONTAINING PROTEIN-RELATED"/>
    <property type="match status" value="1"/>
</dbReference>
<dbReference type="InterPro" id="IPR002110">
    <property type="entry name" value="Ankyrin_rpt"/>
</dbReference>
<dbReference type="PANTHER" id="PTHR24161:SF119">
    <property type="entry name" value="ANKYRIN REPEAT DOMAIN 44"/>
    <property type="match status" value="1"/>
</dbReference>
<evidence type="ECO:0000256" key="2">
    <source>
        <dbReference type="ARBA" id="ARBA00023043"/>
    </source>
</evidence>
<gene>
    <name evidence="6" type="primary">LOC100366910</name>
</gene>
<dbReference type="Pfam" id="PF12796">
    <property type="entry name" value="Ank_2"/>
    <property type="match status" value="3"/>
</dbReference>
<reference evidence="6" key="1">
    <citation type="submission" date="2025-08" db="UniProtKB">
        <authorList>
            <consortium name="RefSeq"/>
        </authorList>
    </citation>
    <scope>IDENTIFICATION</scope>
    <source>
        <tissue evidence="6">Testes</tissue>
    </source>
</reference>
<feature type="compositionally biased region" description="Basic and acidic residues" evidence="4">
    <location>
        <begin position="304"/>
        <end position="314"/>
    </location>
</feature>
<evidence type="ECO:0000256" key="4">
    <source>
        <dbReference type="SAM" id="MobiDB-lite"/>
    </source>
</evidence>
<protein>
    <submittedName>
        <fullName evidence="6">Ankyrin-1-like</fullName>
    </submittedName>
</protein>
<dbReference type="RefSeq" id="XP_006816187.1">
    <property type="nucleotide sequence ID" value="XM_006816124.1"/>
</dbReference>
<feature type="repeat" description="ANK" evidence="3">
    <location>
        <begin position="147"/>
        <end position="179"/>
    </location>
</feature>
<organism evidence="5 6">
    <name type="scientific">Saccoglossus kowalevskii</name>
    <name type="common">Acorn worm</name>
    <dbReference type="NCBI Taxonomy" id="10224"/>
    <lineage>
        <taxon>Eukaryota</taxon>
        <taxon>Metazoa</taxon>
        <taxon>Hemichordata</taxon>
        <taxon>Enteropneusta</taxon>
        <taxon>Harrimaniidae</taxon>
        <taxon>Saccoglossus</taxon>
    </lineage>
</organism>
<feature type="repeat" description="ANK" evidence="3">
    <location>
        <begin position="227"/>
        <end position="259"/>
    </location>
</feature>
<feature type="repeat" description="ANK" evidence="3">
    <location>
        <begin position="47"/>
        <end position="79"/>
    </location>
</feature>
<dbReference type="GeneID" id="100366910"/>
<keyword evidence="1" id="KW-0677">Repeat</keyword>
<dbReference type="PROSITE" id="PS50297">
    <property type="entry name" value="ANK_REP_REGION"/>
    <property type="match status" value="4"/>
</dbReference>
<evidence type="ECO:0000256" key="3">
    <source>
        <dbReference type="PROSITE-ProRule" id="PRU00023"/>
    </source>
</evidence>
<dbReference type="InterPro" id="IPR036770">
    <property type="entry name" value="Ankyrin_rpt-contain_sf"/>
</dbReference>
<evidence type="ECO:0000313" key="5">
    <source>
        <dbReference type="Proteomes" id="UP000694865"/>
    </source>
</evidence>